<organism evidence="2">
    <name type="scientific">marine sediment metagenome</name>
    <dbReference type="NCBI Taxonomy" id="412755"/>
    <lineage>
        <taxon>unclassified sequences</taxon>
        <taxon>metagenomes</taxon>
        <taxon>ecological metagenomes</taxon>
    </lineage>
</organism>
<dbReference type="Pfam" id="PF00226">
    <property type="entry name" value="DnaJ"/>
    <property type="match status" value="1"/>
</dbReference>
<protein>
    <recommendedName>
        <fullName evidence="1">J domain-containing protein</fullName>
    </recommendedName>
</protein>
<feature type="non-terminal residue" evidence="2">
    <location>
        <position position="1"/>
    </location>
</feature>
<proteinExistence type="predicted"/>
<dbReference type="PROSITE" id="PS50076">
    <property type="entry name" value="DNAJ_2"/>
    <property type="match status" value="1"/>
</dbReference>
<reference evidence="2" key="1">
    <citation type="journal article" date="2015" name="Nature">
        <title>Complex archaea that bridge the gap between prokaryotes and eukaryotes.</title>
        <authorList>
            <person name="Spang A."/>
            <person name="Saw J.H."/>
            <person name="Jorgensen S.L."/>
            <person name="Zaremba-Niedzwiedzka K."/>
            <person name="Martijn J."/>
            <person name="Lind A.E."/>
            <person name="van Eijk R."/>
            <person name="Schleper C."/>
            <person name="Guy L."/>
            <person name="Ettema T.J."/>
        </authorList>
    </citation>
    <scope>NUCLEOTIDE SEQUENCE</scope>
</reference>
<evidence type="ECO:0000259" key="1">
    <source>
        <dbReference type="PROSITE" id="PS50076"/>
    </source>
</evidence>
<dbReference type="InterPro" id="IPR050817">
    <property type="entry name" value="DjlA_DnaK_co-chaperone"/>
</dbReference>
<dbReference type="SUPFAM" id="SSF46565">
    <property type="entry name" value="Chaperone J-domain"/>
    <property type="match status" value="1"/>
</dbReference>
<name>A0A0F9IX95_9ZZZZ</name>
<accession>A0A0F9IX95</accession>
<gene>
    <name evidence="2" type="ORF">LCGC14_1825670</name>
</gene>
<dbReference type="PRINTS" id="PR00625">
    <property type="entry name" value="JDOMAIN"/>
</dbReference>
<dbReference type="AlphaFoldDB" id="A0A0F9IX95"/>
<dbReference type="SMART" id="SM00271">
    <property type="entry name" value="DnaJ"/>
    <property type="match status" value="1"/>
</dbReference>
<dbReference type="CDD" id="cd06257">
    <property type="entry name" value="DnaJ"/>
    <property type="match status" value="1"/>
</dbReference>
<dbReference type="PANTHER" id="PTHR24074">
    <property type="entry name" value="CO-CHAPERONE PROTEIN DJLA"/>
    <property type="match status" value="1"/>
</dbReference>
<dbReference type="InterPro" id="IPR001623">
    <property type="entry name" value="DnaJ_domain"/>
</dbReference>
<dbReference type="InterPro" id="IPR036869">
    <property type="entry name" value="J_dom_sf"/>
</dbReference>
<dbReference type="EMBL" id="LAZR01017954">
    <property type="protein sequence ID" value="KKL98310.1"/>
    <property type="molecule type" value="Genomic_DNA"/>
</dbReference>
<dbReference type="Gene3D" id="1.10.287.110">
    <property type="entry name" value="DnaJ domain"/>
    <property type="match status" value="1"/>
</dbReference>
<evidence type="ECO:0000313" key="2">
    <source>
        <dbReference type="EMBL" id="KKL98310.1"/>
    </source>
</evidence>
<sequence>NSTLPDFYKILGVSHDASQDEIKNRFRRLVKEWHPDKHKGQSTEKRMADINKAYEAGRNMILTPTTEATALQISTFHEADKVGDEGSAMREASLGRKFQFNMFMCQNAPSTVGIPVNANEPLVDLVAGYAIGTTTFHVDVAGSSLKVGQWISCGGVLHQITALANLASQDVDVTISPGLRVAIADGATVVIGSEGLVDLTAGYASGYAKELVVDGITGIIPVGSLATFATPGSPNVIKGEKFSVIATSETGTDTTGITFNKPLNVALDEDDEIHFAPPAEHNFAFHKNALALVSRPLSPAPGGLALSSVANANGVGVRVTMTYSGAQQGVLVTVDLLCGLQVLDLNLGALLIG</sequence>
<feature type="domain" description="J" evidence="1">
    <location>
        <begin position="6"/>
        <end position="83"/>
    </location>
</feature>
<comment type="caution">
    <text evidence="2">The sequence shown here is derived from an EMBL/GenBank/DDBJ whole genome shotgun (WGS) entry which is preliminary data.</text>
</comment>